<dbReference type="WBParaSite" id="ALUE_0000598201-mRNA-1">
    <property type="protein sequence ID" value="ALUE_0000598201-mRNA-1"/>
    <property type="gene ID" value="ALUE_0000598201"/>
</dbReference>
<dbReference type="Pfam" id="PF00271">
    <property type="entry name" value="Helicase_C"/>
    <property type="match status" value="1"/>
</dbReference>
<dbReference type="SMART" id="SM00487">
    <property type="entry name" value="DEXDc"/>
    <property type="match status" value="1"/>
</dbReference>
<evidence type="ECO:0000256" key="7">
    <source>
        <dbReference type="RuleBase" id="RU365068"/>
    </source>
</evidence>
<evidence type="ECO:0000256" key="6">
    <source>
        <dbReference type="RuleBase" id="RU000492"/>
    </source>
</evidence>
<dbReference type="Gene3D" id="3.40.50.300">
    <property type="entry name" value="P-loop containing nucleotide triphosphate hydrolases"/>
    <property type="match status" value="3"/>
</dbReference>
<evidence type="ECO:0000256" key="1">
    <source>
        <dbReference type="ARBA" id="ARBA00022741"/>
    </source>
</evidence>
<keyword evidence="1 6" id="KW-0547">Nucleotide-binding</keyword>
<dbReference type="GO" id="GO:0003724">
    <property type="term" value="F:RNA helicase activity"/>
    <property type="evidence" value="ECO:0007669"/>
    <property type="project" value="UniProtKB-EC"/>
</dbReference>
<evidence type="ECO:0000256" key="8">
    <source>
        <dbReference type="SAM" id="MobiDB-lite"/>
    </source>
</evidence>
<evidence type="ECO:0000313" key="13">
    <source>
        <dbReference type="WBParaSite" id="ALUE_0000598201-mRNA-1"/>
    </source>
</evidence>
<feature type="transmembrane region" description="Helical" evidence="9">
    <location>
        <begin position="55"/>
        <end position="78"/>
    </location>
</feature>
<dbReference type="GO" id="GO:0043186">
    <property type="term" value="C:P granule"/>
    <property type="evidence" value="ECO:0007669"/>
    <property type="project" value="UniProtKB-ARBA"/>
</dbReference>
<evidence type="ECO:0000256" key="2">
    <source>
        <dbReference type="ARBA" id="ARBA00022801"/>
    </source>
</evidence>
<dbReference type="SUPFAM" id="SSF52540">
    <property type="entry name" value="P-loop containing nucleoside triphosphate hydrolases"/>
    <property type="match status" value="2"/>
</dbReference>
<evidence type="ECO:0000259" key="10">
    <source>
        <dbReference type="PROSITE" id="PS51192"/>
    </source>
</evidence>
<comment type="domain">
    <text evidence="7">The Q motif is unique to and characteristic of the DEAD box family of RNA helicases and controls ATP binding and hydrolysis.</text>
</comment>
<evidence type="ECO:0000259" key="11">
    <source>
        <dbReference type="PROSITE" id="PS51194"/>
    </source>
</evidence>
<keyword evidence="9" id="KW-1133">Transmembrane helix</keyword>
<evidence type="ECO:0000256" key="4">
    <source>
        <dbReference type="ARBA" id="ARBA00022840"/>
    </source>
</evidence>
<feature type="domain" description="Helicase ATP-binding" evidence="10">
    <location>
        <begin position="131"/>
        <end position="310"/>
    </location>
</feature>
<feature type="domain" description="Helicase C-terminal" evidence="11">
    <location>
        <begin position="348"/>
        <end position="496"/>
    </location>
</feature>
<dbReference type="PROSITE" id="PS51194">
    <property type="entry name" value="HELICASE_CTER"/>
    <property type="match status" value="1"/>
</dbReference>
<dbReference type="InterPro" id="IPR011545">
    <property type="entry name" value="DEAD/DEAH_box_helicase_dom"/>
</dbReference>
<dbReference type="CDD" id="cd18787">
    <property type="entry name" value="SF2_C_DEAD"/>
    <property type="match status" value="1"/>
</dbReference>
<keyword evidence="5 7" id="KW-0694">RNA-binding</keyword>
<protein>
    <recommendedName>
        <fullName evidence="7">ATP-dependent RNA helicase</fullName>
        <ecNumber evidence="7">3.6.4.13</ecNumber>
    </recommendedName>
</protein>
<dbReference type="PANTHER" id="PTHR24031">
    <property type="entry name" value="RNA HELICASE"/>
    <property type="match status" value="1"/>
</dbReference>
<keyword evidence="3 6" id="KW-0347">Helicase</keyword>
<dbReference type="InterPro" id="IPR027417">
    <property type="entry name" value="P-loop_NTPase"/>
</dbReference>
<dbReference type="CDD" id="cd17960">
    <property type="entry name" value="DEADc_DDX55"/>
    <property type="match status" value="1"/>
</dbReference>
<keyword evidence="9" id="KW-0812">Transmembrane</keyword>
<dbReference type="GO" id="GO:0003723">
    <property type="term" value="F:RNA binding"/>
    <property type="evidence" value="ECO:0007669"/>
    <property type="project" value="UniProtKB-UniRule"/>
</dbReference>
<dbReference type="SMART" id="SM00490">
    <property type="entry name" value="HELICc"/>
    <property type="match status" value="1"/>
</dbReference>
<comment type="similarity">
    <text evidence="6">Belongs to the DEAD box helicase family.</text>
</comment>
<proteinExistence type="inferred from homology"/>
<evidence type="ECO:0000256" key="3">
    <source>
        <dbReference type="ARBA" id="ARBA00022806"/>
    </source>
</evidence>
<sequence>MDRHNRWTDKADHHRWGDYYLSGGRKGKKSWALEFVHTVNQMIPSFNELFDEETFYAFAFIVVISSILVAVFLSKVVGIRIREYPLNRQAAKLLIERKDVIVQAPTGSGKTLAYLLPVVTILRATKQRQAAKLLIERKDVIVQAPTGSGKTLAYLLPVVTILRATKQDWTLNEIGSLIVVPNRELAIQVSGVCRRIAEPLHLNVATIIGGKKVQEQVEKLKRNGAAIIVATPGRFEQILSLDAELKRRLKALEVLIIDEADRLIDMGFKKSITEILAALPKQRRTGLFSATQTKAMEELMKFGLRNLVRVTVADSKRNASTDTEECEGGTVLPGTLHCFYCVIKAEEKLSALIELIRNEPQAKVLVFFSTCSCVQYMKKILTHFLRKRQIFAIHGKKKRNREQQVEMFEKKQRAVMLCTDVMSRGIDITSIDFVVQFDIPRQSSWFIHRSGRCARNGREGKSVLLLTPEEEAYINFIQNYEKVSLSRIKIPTSNAAKAEQLRQRIVKIASSDRDILECGSKAFVSFIESYARHDCAIVCSVQDLDVVGHAHAYGLLRMPRMNELRGRDLSAFRRCDIDTATIAFKEKFREKQRQEKLQRRNESLDQLAEEEREKEKVERKSSIPAVMKKRKRRIDAEKRKEWEELASDVTLLKKFKCGRIGKKELFEHLNA</sequence>
<dbReference type="Pfam" id="PF00270">
    <property type="entry name" value="DEAD"/>
    <property type="match status" value="2"/>
</dbReference>
<keyword evidence="4 6" id="KW-0067">ATP-binding</keyword>
<dbReference type="GO" id="GO:0016787">
    <property type="term" value="F:hydrolase activity"/>
    <property type="evidence" value="ECO:0007669"/>
    <property type="project" value="UniProtKB-KW"/>
</dbReference>
<organism evidence="12 13">
    <name type="scientific">Ascaris lumbricoides</name>
    <name type="common">Giant roundworm</name>
    <dbReference type="NCBI Taxonomy" id="6252"/>
    <lineage>
        <taxon>Eukaryota</taxon>
        <taxon>Metazoa</taxon>
        <taxon>Ecdysozoa</taxon>
        <taxon>Nematoda</taxon>
        <taxon>Chromadorea</taxon>
        <taxon>Rhabditida</taxon>
        <taxon>Spirurina</taxon>
        <taxon>Ascaridomorpha</taxon>
        <taxon>Ascaridoidea</taxon>
        <taxon>Ascarididae</taxon>
        <taxon>Ascaris</taxon>
    </lineage>
</organism>
<comment type="catalytic activity">
    <reaction evidence="7">
        <text>ATP + H2O = ADP + phosphate + H(+)</text>
        <dbReference type="Rhea" id="RHEA:13065"/>
        <dbReference type="ChEBI" id="CHEBI:15377"/>
        <dbReference type="ChEBI" id="CHEBI:15378"/>
        <dbReference type="ChEBI" id="CHEBI:30616"/>
        <dbReference type="ChEBI" id="CHEBI:43474"/>
        <dbReference type="ChEBI" id="CHEBI:456216"/>
        <dbReference type="EC" id="3.6.4.13"/>
    </reaction>
</comment>
<comment type="function">
    <text evidence="7">RNA helicase.</text>
</comment>
<feature type="region of interest" description="Disordered" evidence="8">
    <location>
        <begin position="597"/>
        <end position="622"/>
    </location>
</feature>
<dbReference type="InterPro" id="IPR014001">
    <property type="entry name" value="Helicase_ATP-bd"/>
</dbReference>
<dbReference type="EC" id="3.6.4.13" evidence="7"/>
<dbReference type="SMART" id="SM01178">
    <property type="entry name" value="DUF4217"/>
    <property type="match status" value="1"/>
</dbReference>
<dbReference type="PROSITE" id="PS00039">
    <property type="entry name" value="DEAD_ATP_HELICASE"/>
    <property type="match status" value="1"/>
</dbReference>
<evidence type="ECO:0000313" key="12">
    <source>
        <dbReference type="Proteomes" id="UP000036681"/>
    </source>
</evidence>
<name>A0A9J2P7Z7_ASCLU</name>
<keyword evidence="12" id="KW-1185">Reference proteome</keyword>
<dbReference type="PROSITE" id="PS51192">
    <property type="entry name" value="HELICASE_ATP_BIND_1"/>
    <property type="match status" value="1"/>
</dbReference>
<reference evidence="13" key="1">
    <citation type="submission" date="2023-03" db="UniProtKB">
        <authorList>
            <consortium name="WormBaseParasite"/>
        </authorList>
    </citation>
    <scope>IDENTIFICATION</scope>
</reference>
<evidence type="ECO:0000256" key="5">
    <source>
        <dbReference type="ARBA" id="ARBA00022884"/>
    </source>
</evidence>
<dbReference type="GO" id="GO:0005524">
    <property type="term" value="F:ATP binding"/>
    <property type="evidence" value="ECO:0007669"/>
    <property type="project" value="UniProtKB-UniRule"/>
</dbReference>
<accession>A0A9J2P7Z7</accession>
<dbReference type="InterPro" id="IPR025313">
    <property type="entry name" value="SPB4-like_CTE"/>
</dbReference>
<feature type="compositionally biased region" description="Basic and acidic residues" evidence="8">
    <location>
        <begin position="597"/>
        <end position="621"/>
    </location>
</feature>
<dbReference type="Pfam" id="PF13959">
    <property type="entry name" value="CTE_SPB4"/>
    <property type="match status" value="1"/>
</dbReference>
<keyword evidence="9" id="KW-0472">Membrane</keyword>
<evidence type="ECO:0000256" key="9">
    <source>
        <dbReference type="SAM" id="Phobius"/>
    </source>
</evidence>
<dbReference type="Proteomes" id="UP000036681">
    <property type="component" value="Unplaced"/>
</dbReference>
<dbReference type="InterPro" id="IPR001650">
    <property type="entry name" value="Helicase_C-like"/>
</dbReference>
<dbReference type="InterPro" id="IPR000629">
    <property type="entry name" value="RNA-helicase_DEAD-box_CS"/>
</dbReference>
<keyword evidence="2 6" id="KW-0378">Hydrolase</keyword>
<dbReference type="AlphaFoldDB" id="A0A9J2P7Z7"/>